<dbReference type="CDD" id="cd00397">
    <property type="entry name" value="DNA_BRE_C"/>
    <property type="match status" value="1"/>
</dbReference>
<dbReference type="AlphaFoldDB" id="A0A497JHP7"/>
<dbReference type="InterPro" id="IPR011010">
    <property type="entry name" value="DNA_brk_join_enz"/>
</dbReference>
<proteinExistence type="predicted"/>
<dbReference type="InterPro" id="IPR013762">
    <property type="entry name" value="Integrase-like_cat_sf"/>
</dbReference>
<dbReference type="Pfam" id="PF00589">
    <property type="entry name" value="Phage_integrase"/>
    <property type="match status" value="1"/>
</dbReference>
<evidence type="ECO:0000256" key="1">
    <source>
        <dbReference type="ARBA" id="ARBA00023172"/>
    </source>
</evidence>
<dbReference type="Proteomes" id="UP000277633">
    <property type="component" value="Unassembled WGS sequence"/>
</dbReference>
<reference evidence="3 4" key="1">
    <citation type="submission" date="2018-06" db="EMBL/GenBank/DDBJ databases">
        <title>Extensive metabolic versatility and redundancy in microbially diverse, dynamic hydrothermal sediments.</title>
        <authorList>
            <person name="Dombrowski N."/>
            <person name="Teske A."/>
            <person name="Baker B.J."/>
        </authorList>
    </citation>
    <scope>NUCLEOTIDE SEQUENCE [LARGE SCALE GENOMIC DNA]</scope>
    <source>
        <strain evidence="3">B9_G13</strain>
    </source>
</reference>
<dbReference type="InterPro" id="IPR002104">
    <property type="entry name" value="Integrase_catalytic"/>
</dbReference>
<evidence type="ECO:0000313" key="3">
    <source>
        <dbReference type="EMBL" id="RLG69983.1"/>
    </source>
</evidence>
<feature type="domain" description="Tyr recombinase" evidence="2">
    <location>
        <begin position="91"/>
        <end position="295"/>
    </location>
</feature>
<sequence length="327" mass="38182">MQIFTKKSKLVRVVGVAGLENIGLRSVARGLQGSETHKSIFKQRVVVGNEEWWLKFLYDLRKSDLEALTILCKDVIREKYPSKFKNSRKCRNVYMVFTDNDLIKFFSAIPVNRVKFGVLFFTQLLCGFRIGEACNIKLEDIDFEHQTISVFTEKARVRSDQPIPALLCEVLSEWITTNYEQITTHQNYIFFSANPFISRLVVSKDAARNVFTEIRKKAGLLQTYAEANDRGNPLQHKNRPLYKLSTHSLRRTYLTRLYQECKQKEMVRVLARHKKKEVTDNYIFFSHQEQLELVNRVFSREPFISIANNIIEKIKANKWGVASKNEN</sequence>
<comment type="caution">
    <text evidence="3">The sequence shown here is derived from an EMBL/GenBank/DDBJ whole genome shotgun (WGS) entry which is preliminary data.</text>
</comment>
<dbReference type="GO" id="GO:0003677">
    <property type="term" value="F:DNA binding"/>
    <property type="evidence" value="ECO:0007669"/>
    <property type="project" value="InterPro"/>
</dbReference>
<dbReference type="GO" id="GO:0015074">
    <property type="term" value="P:DNA integration"/>
    <property type="evidence" value="ECO:0007669"/>
    <property type="project" value="InterPro"/>
</dbReference>
<keyword evidence="1" id="KW-0233">DNA recombination</keyword>
<dbReference type="SUPFAM" id="SSF56349">
    <property type="entry name" value="DNA breaking-rejoining enzymes"/>
    <property type="match status" value="1"/>
</dbReference>
<organism evidence="3 4">
    <name type="scientific">Candidatus Iainarchaeum sp</name>
    <dbReference type="NCBI Taxonomy" id="3101447"/>
    <lineage>
        <taxon>Archaea</taxon>
        <taxon>Candidatus Iainarchaeota</taxon>
        <taxon>Candidatus Iainarchaeia</taxon>
        <taxon>Candidatus Iainarchaeales</taxon>
        <taxon>Candidatus Iainarchaeaceae</taxon>
        <taxon>Candidatus Iainarchaeum</taxon>
    </lineage>
</organism>
<dbReference type="EMBL" id="QMWO01000031">
    <property type="protein sequence ID" value="RLG69983.1"/>
    <property type="molecule type" value="Genomic_DNA"/>
</dbReference>
<gene>
    <name evidence="3" type="ORF">DRO07_01275</name>
</gene>
<protein>
    <recommendedName>
        <fullName evidence="2">Tyr recombinase domain-containing protein</fullName>
    </recommendedName>
</protein>
<evidence type="ECO:0000259" key="2">
    <source>
        <dbReference type="PROSITE" id="PS51898"/>
    </source>
</evidence>
<dbReference type="Gene3D" id="1.10.443.10">
    <property type="entry name" value="Intergrase catalytic core"/>
    <property type="match status" value="1"/>
</dbReference>
<dbReference type="GO" id="GO:0006310">
    <property type="term" value="P:DNA recombination"/>
    <property type="evidence" value="ECO:0007669"/>
    <property type="project" value="UniProtKB-KW"/>
</dbReference>
<accession>A0A497JHP7</accession>
<name>A0A497JHP7_9ARCH</name>
<evidence type="ECO:0000313" key="4">
    <source>
        <dbReference type="Proteomes" id="UP000277633"/>
    </source>
</evidence>
<dbReference type="PROSITE" id="PS51898">
    <property type="entry name" value="TYR_RECOMBINASE"/>
    <property type="match status" value="1"/>
</dbReference>